<organism evidence="1 2">
    <name type="scientific">Heracleum sosnowskyi</name>
    <dbReference type="NCBI Taxonomy" id="360622"/>
    <lineage>
        <taxon>Eukaryota</taxon>
        <taxon>Viridiplantae</taxon>
        <taxon>Streptophyta</taxon>
        <taxon>Embryophyta</taxon>
        <taxon>Tracheophyta</taxon>
        <taxon>Spermatophyta</taxon>
        <taxon>Magnoliopsida</taxon>
        <taxon>eudicotyledons</taxon>
        <taxon>Gunneridae</taxon>
        <taxon>Pentapetalae</taxon>
        <taxon>asterids</taxon>
        <taxon>campanulids</taxon>
        <taxon>Apiales</taxon>
        <taxon>Apiaceae</taxon>
        <taxon>Apioideae</taxon>
        <taxon>apioid superclade</taxon>
        <taxon>Tordylieae</taxon>
        <taxon>Tordyliinae</taxon>
        <taxon>Heracleum</taxon>
    </lineage>
</organism>
<keyword evidence="2" id="KW-1185">Reference proteome</keyword>
<evidence type="ECO:0000313" key="1">
    <source>
        <dbReference type="EMBL" id="KAK1372295.1"/>
    </source>
</evidence>
<protein>
    <submittedName>
        <fullName evidence="1">Uncharacterized protein</fullName>
    </submittedName>
</protein>
<sequence length="123" mass="14062">MTDHFAVLAAIAQNAAKPRDDLLIDFYSKWQHEFLVDSLITNWSVLLFICQLSCKRWIMLSILGRNGGAILSLFITNCTGHSNFWEVSLEWQVILQKVARSFRCVTARAYFDNNSPIVIITPL</sequence>
<gene>
    <name evidence="1" type="ORF">POM88_028488</name>
</gene>
<name>A0AAD8HUH2_9APIA</name>
<dbReference type="Proteomes" id="UP001237642">
    <property type="component" value="Unassembled WGS sequence"/>
</dbReference>
<dbReference type="EMBL" id="JAUIZM010000007">
    <property type="protein sequence ID" value="KAK1372295.1"/>
    <property type="molecule type" value="Genomic_DNA"/>
</dbReference>
<dbReference type="AlphaFoldDB" id="A0AAD8HUH2"/>
<accession>A0AAD8HUH2</accession>
<evidence type="ECO:0000313" key="2">
    <source>
        <dbReference type="Proteomes" id="UP001237642"/>
    </source>
</evidence>
<comment type="caution">
    <text evidence="1">The sequence shown here is derived from an EMBL/GenBank/DDBJ whole genome shotgun (WGS) entry which is preliminary data.</text>
</comment>
<reference evidence="1" key="2">
    <citation type="submission" date="2023-05" db="EMBL/GenBank/DDBJ databases">
        <authorList>
            <person name="Schelkunov M.I."/>
        </authorList>
    </citation>
    <scope>NUCLEOTIDE SEQUENCE</scope>
    <source>
        <strain evidence="1">Hsosn_3</strain>
        <tissue evidence="1">Leaf</tissue>
    </source>
</reference>
<proteinExistence type="predicted"/>
<reference evidence="1" key="1">
    <citation type="submission" date="2023-02" db="EMBL/GenBank/DDBJ databases">
        <title>Genome of toxic invasive species Heracleum sosnowskyi carries increased number of genes despite the absence of recent whole-genome duplications.</title>
        <authorList>
            <person name="Schelkunov M."/>
            <person name="Shtratnikova V."/>
            <person name="Makarenko M."/>
            <person name="Klepikova A."/>
            <person name="Omelchenko D."/>
            <person name="Novikova G."/>
            <person name="Obukhova E."/>
            <person name="Bogdanov V."/>
            <person name="Penin A."/>
            <person name="Logacheva M."/>
        </authorList>
    </citation>
    <scope>NUCLEOTIDE SEQUENCE</scope>
    <source>
        <strain evidence="1">Hsosn_3</strain>
        <tissue evidence="1">Leaf</tissue>
    </source>
</reference>